<dbReference type="InterPro" id="IPR001005">
    <property type="entry name" value="SANT/Myb"/>
</dbReference>
<protein>
    <submittedName>
        <fullName evidence="4">Myb-like DNA-binding protein</fullName>
    </submittedName>
</protein>
<evidence type="ECO:0000259" key="2">
    <source>
        <dbReference type="PROSITE" id="PS50090"/>
    </source>
</evidence>
<evidence type="ECO:0000259" key="3">
    <source>
        <dbReference type="PROSITE" id="PS51294"/>
    </source>
</evidence>
<comment type="caution">
    <text evidence="4">The sequence shown here is derived from an EMBL/GenBank/DDBJ whole genome shotgun (WGS) entry which is preliminary data.</text>
</comment>
<dbReference type="Proteomes" id="UP000241639">
    <property type="component" value="Unassembled WGS sequence"/>
</dbReference>
<feature type="coiled-coil region" evidence="1">
    <location>
        <begin position="67"/>
        <end position="115"/>
    </location>
</feature>
<dbReference type="EMBL" id="PZZP01000001">
    <property type="protein sequence ID" value="PTM59980.1"/>
    <property type="molecule type" value="Genomic_DNA"/>
</dbReference>
<dbReference type="InterPro" id="IPR017930">
    <property type="entry name" value="Myb_dom"/>
</dbReference>
<sequence length="140" mass="16868">MSRSWTPEEDRNLLHWVAQCKKTGMSRTQTFDIIGERLERSSNACYLRWKSLINRKGIEPGTAIDKLSEWSHEYQKLKERLNQLEQQVGSNDEKMEQWIRESRKLREEMRFFETLLLEEYQLLLNLLNKNNRSARLHQAD</sequence>
<dbReference type="Pfam" id="PF00249">
    <property type="entry name" value="Myb_DNA-binding"/>
    <property type="match status" value="1"/>
</dbReference>
<evidence type="ECO:0000313" key="5">
    <source>
        <dbReference type="Proteomes" id="UP000241639"/>
    </source>
</evidence>
<reference evidence="4 5" key="1">
    <citation type="submission" date="2018-04" db="EMBL/GenBank/DDBJ databases">
        <title>Genomic Encyclopedia of Archaeal and Bacterial Type Strains, Phase II (KMG-II): from individual species to whole genera.</title>
        <authorList>
            <person name="Goeker M."/>
        </authorList>
    </citation>
    <scope>NUCLEOTIDE SEQUENCE [LARGE SCALE GENOMIC DNA]</scope>
    <source>
        <strain evidence="4 5">DSM 45169</strain>
    </source>
</reference>
<keyword evidence="5" id="KW-1185">Reference proteome</keyword>
<feature type="domain" description="HTH myb-type" evidence="3">
    <location>
        <begin position="1"/>
        <end position="57"/>
    </location>
</feature>
<dbReference type="RefSeq" id="WP_170105471.1">
    <property type="nucleotide sequence ID" value="NZ_PZZP01000001.1"/>
</dbReference>
<dbReference type="AlphaFoldDB" id="A0A2T4ZDL5"/>
<name>A0A2T4ZDL5_9BACL</name>
<accession>A0A2T4ZDL5</accession>
<evidence type="ECO:0000313" key="4">
    <source>
        <dbReference type="EMBL" id="PTM59980.1"/>
    </source>
</evidence>
<dbReference type="Gene3D" id="1.10.10.60">
    <property type="entry name" value="Homeodomain-like"/>
    <property type="match status" value="1"/>
</dbReference>
<dbReference type="PROSITE" id="PS51294">
    <property type="entry name" value="HTH_MYB"/>
    <property type="match status" value="1"/>
</dbReference>
<dbReference type="SUPFAM" id="SSF46689">
    <property type="entry name" value="Homeodomain-like"/>
    <property type="match status" value="1"/>
</dbReference>
<evidence type="ECO:0000256" key="1">
    <source>
        <dbReference type="SAM" id="Coils"/>
    </source>
</evidence>
<gene>
    <name evidence="4" type="ORF">C8J48_2619</name>
</gene>
<organism evidence="4 5">
    <name type="scientific">Desmospora activa DSM 45169</name>
    <dbReference type="NCBI Taxonomy" id="1121389"/>
    <lineage>
        <taxon>Bacteria</taxon>
        <taxon>Bacillati</taxon>
        <taxon>Bacillota</taxon>
        <taxon>Bacilli</taxon>
        <taxon>Bacillales</taxon>
        <taxon>Thermoactinomycetaceae</taxon>
        <taxon>Desmospora</taxon>
    </lineage>
</organism>
<keyword evidence="1" id="KW-0175">Coiled coil</keyword>
<dbReference type="CDD" id="cd00167">
    <property type="entry name" value="SANT"/>
    <property type="match status" value="1"/>
</dbReference>
<dbReference type="GO" id="GO:0003677">
    <property type="term" value="F:DNA binding"/>
    <property type="evidence" value="ECO:0007669"/>
    <property type="project" value="UniProtKB-KW"/>
</dbReference>
<feature type="domain" description="Myb-like" evidence="2">
    <location>
        <begin position="1"/>
        <end position="53"/>
    </location>
</feature>
<dbReference type="SMART" id="SM00717">
    <property type="entry name" value="SANT"/>
    <property type="match status" value="1"/>
</dbReference>
<dbReference type="InterPro" id="IPR009057">
    <property type="entry name" value="Homeodomain-like_sf"/>
</dbReference>
<keyword evidence="4" id="KW-0238">DNA-binding</keyword>
<dbReference type="PROSITE" id="PS50090">
    <property type="entry name" value="MYB_LIKE"/>
    <property type="match status" value="1"/>
</dbReference>
<proteinExistence type="predicted"/>